<evidence type="ECO:0000313" key="4">
    <source>
        <dbReference type="Proteomes" id="UP001470230"/>
    </source>
</evidence>
<reference evidence="3 4" key="1">
    <citation type="submission" date="2024-04" db="EMBL/GenBank/DDBJ databases">
        <title>Tritrichomonas musculus Genome.</title>
        <authorList>
            <person name="Alves-Ferreira E."/>
            <person name="Grigg M."/>
            <person name="Lorenzi H."/>
            <person name="Galac M."/>
        </authorList>
    </citation>
    <scope>NUCLEOTIDE SEQUENCE [LARGE SCALE GENOMIC DNA]</scope>
    <source>
        <strain evidence="3 4">EAF2021</strain>
    </source>
</reference>
<keyword evidence="4" id="KW-1185">Reference proteome</keyword>
<dbReference type="EMBL" id="JAPFFF010000005">
    <property type="protein sequence ID" value="KAK8888628.1"/>
    <property type="molecule type" value="Genomic_DNA"/>
</dbReference>
<accession>A0ABR2KCK6</accession>
<feature type="coiled-coil region" evidence="1">
    <location>
        <begin position="31"/>
        <end position="123"/>
    </location>
</feature>
<organism evidence="3 4">
    <name type="scientific">Tritrichomonas musculus</name>
    <dbReference type="NCBI Taxonomy" id="1915356"/>
    <lineage>
        <taxon>Eukaryota</taxon>
        <taxon>Metamonada</taxon>
        <taxon>Parabasalia</taxon>
        <taxon>Tritrichomonadida</taxon>
        <taxon>Tritrichomonadidae</taxon>
        <taxon>Tritrichomonas</taxon>
    </lineage>
</organism>
<protein>
    <submittedName>
        <fullName evidence="3">Uncharacterized protein</fullName>
    </submittedName>
</protein>
<sequence>MSILVPSPKRSSPRLPIAPLSPKQNVLKKEMELNQAECSVLRNQNSQLEIETNSLRKQLKYIKKSINLETSQRSQLIMEEEKKLENKLNSLDEEYQSQVSSILNEKKQKIIQKLNDLNSKKKEFLDSRQNIYSEITQSKNQLIEFMNSAHAQISKLIDLEKDSEEDKKLKELQKELEETYSSMMTSDSLEKLPAKPLCSIEQSLVFEMP</sequence>
<proteinExistence type="predicted"/>
<dbReference type="Proteomes" id="UP001470230">
    <property type="component" value="Unassembled WGS sequence"/>
</dbReference>
<evidence type="ECO:0000256" key="1">
    <source>
        <dbReference type="SAM" id="Coils"/>
    </source>
</evidence>
<gene>
    <name evidence="3" type="ORF">M9Y10_033360</name>
</gene>
<comment type="caution">
    <text evidence="3">The sequence shown here is derived from an EMBL/GenBank/DDBJ whole genome shotgun (WGS) entry which is preliminary data.</text>
</comment>
<name>A0ABR2KCK6_9EUKA</name>
<evidence type="ECO:0000313" key="3">
    <source>
        <dbReference type="EMBL" id="KAK8888628.1"/>
    </source>
</evidence>
<feature type="region of interest" description="Disordered" evidence="2">
    <location>
        <begin position="1"/>
        <end position="21"/>
    </location>
</feature>
<evidence type="ECO:0000256" key="2">
    <source>
        <dbReference type="SAM" id="MobiDB-lite"/>
    </source>
</evidence>
<keyword evidence="1" id="KW-0175">Coiled coil</keyword>